<accession>A0ABP7KPY4</accession>
<dbReference type="EMBL" id="BAABCN010000010">
    <property type="protein sequence ID" value="GAA3885106.1"/>
    <property type="molecule type" value="Genomic_DNA"/>
</dbReference>
<organism evidence="2 3">
    <name type="scientific">Leifsonia kafniensis</name>
    <dbReference type="NCBI Taxonomy" id="475957"/>
    <lineage>
        <taxon>Bacteria</taxon>
        <taxon>Bacillati</taxon>
        <taxon>Actinomycetota</taxon>
        <taxon>Actinomycetes</taxon>
        <taxon>Micrococcales</taxon>
        <taxon>Microbacteriaceae</taxon>
        <taxon>Leifsonia</taxon>
    </lineage>
</organism>
<evidence type="ECO:0000313" key="2">
    <source>
        <dbReference type="EMBL" id="GAA3885106.1"/>
    </source>
</evidence>
<evidence type="ECO:0000313" key="3">
    <source>
        <dbReference type="Proteomes" id="UP001501803"/>
    </source>
</evidence>
<evidence type="ECO:0000256" key="1">
    <source>
        <dbReference type="SAM" id="MobiDB-lite"/>
    </source>
</evidence>
<evidence type="ECO:0008006" key="4">
    <source>
        <dbReference type="Google" id="ProtNLM"/>
    </source>
</evidence>
<dbReference type="Proteomes" id="UP001501803">
    <property type="component" value="Unassembled WGS sequence"/>
</dbReference>
<protein>
    <recommendedName>
        <fullName evidence="4">DUF1566 domain-containing protein</fullName>
    </recommendedName>
</protein>
<sequence>MTTLLTPKRVIARSPHSPGAVAIDLGLSVHWAAHNLGARLPQEYGGLYGWADPSGEQVSTQVDDYPSSTPPSEISGTPLDLARTRWGATWRMPTLTEFEELVTECSWEEGSVDRIRGYRVIGRSGRSIFLPAAGSRSGLDLHARVGRANYWSGTLSGHPIAAYSLHIEDEGLMISPQRRDIGLAIRPVGDPRR</sequence>
<keyword evidence="3" id="KW-1185">Reference proteome</keyword>
<gene>
    <name evidence="2" type="ORF">GCM10022381_29040</name>
</gene>
<feature type="compositionally biased region" description="Polar residues" evidence="1">
    <location>
        <begin position="58"/>
        <end position="75"/>
    </location>
</feature>
<comment type="caution">
    <text evidence="2">The sequence shown here is derived from an EMBL/GenBank/DDBJ whole genome shotgun (WGS) entry which is preliminary data.</text>
</comment>
<reference evidence="3" key="1">
    <citation type="journal article" date="2019" name="Int. J. Syst. Evol. Microbiol.">
        <title>The Global Catalogue of Microorganisms (GCM) 10K type strain sequencing project: providing services to taxonomists for standard genome sequencing and annotation.</title>
        <authorList>
            <consortium name="The Broad Institute Genomics Platform"/>
            <consortium name="The Broad Institute Genome Sequencing Center for Infectious Disease"/>
            <person name="Wu L."/>
            <person name="Ma J."/>
        </authorList>
    </citation>
    <scope>NUCLEOTIDE SEQUENCE [LARGE SCALE GENOMIC DNA]</scope>
    <source>
        <strain evidence="3">JCM 17021</strain>
    </source>
</reference>
<name>A0ABP7KPY4_9MICO</name>
<dbReference type="RefSeq" id="WP_345068004.1">
    <property type="nucleotide sequence ID" value="NZ_BAABCN010000010.1"/>
</dbReference>
<proteinExistence type="predicted"/>
<feature type="region of interest" description="Disordered" evidence="1">
    <location>
        <begin position="58"/>
        <end position="78"/>
    </location>
</feature>